<dbReference type="InterPro" id="IPR001696">
    <property type="entry name" value="Na_channel_asu"/>
</dbReference>
<keyword evidence="4" id="KW-0677">Repeat</keyword>
<evidence type="ECO:0000256" key="5">
    <source>
        <dbReference type="ARBA" id="ARBA00022843"/>
    </source>
</evidence>
<dbReference type="InterPro" id="IPR005821">
    <property type="entry name" value="Ion_trans_dom"/>
</dbReference>
<keyword evidence="8" id="KW-1015">Disulfide bond</keyword>
<keyword evidence="2" id="KW-1003">Cell membrane</keyword>
<feature type="transmembrane region" description="Helical" evidence="9">
    <location>
        <begin position="160"/>
        <end position="180"/>
    </location>
</feature>
<feature type="domain" description="Ion transport" evidence="11">
    <location>
        <begin position="249"/>
        <end position="504"/>
    </location>
</feature>
<keyword evidence="6 9" id="KW-1133">Transmembrane helix</keyword>
<keyword evidence="5" id="KW-0832">Ubl conjugation</keyword>
<proteinExistence type="inferred from homology"/>
<evidence type="ECO:0000256" key="4">
    <source>
        <dbReference type="ARBA" id="ARBA00022737"/>
    </source>
</evidence>
<dbReference type="InterPro" id="IPR058542">
    <property type="entry name" value="IQ_SCN5A_C"/>
</dbReference>
<dbReference type="SUPFAM" id="SSF81324">
    <property type="entry name" value="Voltage-gated potassium channels"/>
    <property type="match status" value="2"/>
</dbReference>
<dbReference type="Proteomes" id="UP001444071">
    <property type="component" value="Unassembled WGS sequence"/>
</dbReference>
<organism evidence="13 14">
    <name type="scientific">Xenotaenia resolanae</name>
    <dbReference type="NCBI Taxonomy" id="208358"/>
    <lineage>
        <taxon>Eukaryota</taxon>
        <taxon>Metazoa</taxon>
        <taxon>Chordata</taxon>
        <taxon>Craniata</taxon>
        <taxon>Vertebrata</taxon>
        <taxon>Euteleostomi</taxon>
        <taxon>Actinopterygii</taxon>
        <taxon>Neopterygii</taxon>
        <taxon>Teleostei</taxon>
        <taxon>Neoteleostei</taxon>
        <taxon>Acanthomorphata</taxon>
        <taxon>Ovalentaria</taxon>
        <taxon>Atherinomorphae</taxon>
        <taxon>Cyprinodontiformes</taxon>
        <taxon>Goodeidae</taxon>
        <taxon>Xenotaenia</taxon>
    </lineage>
</organism>
<reference evidence="13 14" key="1">
    <citation type="submission" date="2021-06" db="EMBL/GenBank/DDBJ databases">
        <authorList>
            <person name="Palmer J.M."/>
        </authorList>
    </citation>
    <scope>NUCLEOTIDE SEQUENCE [LARGE SCALE GENOMIC DNA]</scope>
    <source>
        <strain evidence="13 14">XR_2019</strain>
        <tissue evidence="13">Muscle</tissue>
    </source>
</reference>
<feature type="transmembrane region" description="Helical" evidence="9">
    <location>
        <begin position="28"/>
        <end position="47"/>
    </location>
</feature>
<keyword evidence="9 13" id="KW-0407">Ion channel</keyword>
<dbReference type="GO" id="GO:0034220">
    <property type="term" value="P:monoatomic ion transmembrane transport"/>
    <property type="evidence" value="ECO:0007669"/>
    <property type="project" value="UniProtKB-KW"/>
</dbReference>
<evidence type="ECO:0000259" key="11">
    <source>
        <dbReference type="Pfam" id="PF00520"/>
    </source>
</evidence>
<keyword evidence="9" id="KW-0406">Ion transport</keyword>
<feature type="region of interest" description="Disordered" evidence="10">
    <location>
        <begin position="712"/>
        <end position="735"/>
    </location>
</feature>
<evidence type="ECO:0000256" key="10">
    <source>
        <dbReference type="SAM" id="MobiDB-lite"/>
    </source>
</evidence>
<feature type="transmembrane region" description="Helical" evidence="9">
    <location>
        <begin position="96"/>
        <end position="115"/>
    </location>
</feature>
<evidence type="ECO:0000313" key="14">
    <source>
        <dbReference type="Proteomes" id="UP001444071"/>
    </source>
</evidence>
<dbReference type="InterPro" id="IPR043203">
    <property type="entry name" value="VGCC_Ca_Na"/>
</dbReference>
<feature type="transmembrane region" description="Helical" evidence="9">
    <location>
        <begin position="280"/>
        <end position="302"/>
    </location>
</feature>
<protein>
    <recommendedName>
        <fullName evidence="9">Sodium channel protein</fullName>
    </recommendedName>
</protein>
<name>A0ABV0X4S0_9TELE</name>
<evidence type="ECO:0000256" key="3">
    <source>
        <dbReference type="ARBA" id="ARBA00022692"/>
    </source>
</evidence>
<evidence type="ECO:0000256" key="6">
    <source>
        <dbReference type="ARBA" id="ARBA00022989"/>
    </source>
</evidence>
<dbReference type="PROSITE" id="PS50096">
    <property type="entry name" value="IQ"/>
    <property type="match status" value="1"/>
</dbReference>
<evidence type="ECO:0000313" key="13">
    <source>
        <dbReference type="EMBL" id="MEQ2276840.1"/>
    </source>
</evidence>
<dbReference type="PANTHER" id="PTHR10037">
    <property type="entry name" value="VOLTAGE-GATED CATION CHANNEL CALCIUM AND SODIUM"/>
    <property type="match status" value="1"/>
</dbReference>
<feature type="transmembrane region" description="Helical" evidence="9">
    <location>
        <begin position="471"/>
        <end position="494"/>
    </location>
</feature>
<keyword evidence="9" id="KW-0915">Sodium</keyword>
<keyword evidence="9" id="KW-0739">Sodium transport</keyword>
<dbReference type="EMBL" id="JAHRIM010090453">
    <property type="protein sequence ID" value="MEQ2276840.1"/>
    <property type="molecule type" value="Genomic_DNA"/>
</dbReference>
<dbReference type="SMART" id="SM00015">
    <property type="entry name" value="IQ"/>
    <property type="match status" value="1"/>
</dbReference>
<feature type="domain" description="Ion transport" evidence="11">
    <location>
        <begin position="27"/>
        <end position="235"/>
    </location>
</feature>
<accession>A0ABV0X4S0</accession>
<comment type="similarity">
    <text evidence="9">Belongs to the sodium channel (TC 1.A.1.10) family.</text>
</comment>
<feature type="transmembrane region" description="Helical" evidence="9">
    <location>
        <begin position="68"/>
        <end position="84"/>
    </location>
</feature>
<dbReference type="PANTHER" id="PTHR10037:SF292">
    <property type="entry name" value="SODIUM CHANNEL PROTEIN"/>
    <property type="match status" value="1"/>
</dbReference>
<keyword evidence="7 9" id="KW-0472">Membrane</keyword>
<feature type="transmembrane region" description="Helical" evidence="9">
    <location>
        <begin position="314"/>
        <end position="333"/>
    </location>
</feature>
<comment type="function">
    <text evidence="9">Mediates the voltage-dependent sodium ion permeability of excitable membranes. Assuming opened or closed conformations in response to the voltage difference across the membrane, the protein forms a sodium-selective channel through which Na(+) ions may pass in accordance with their electrochemical gradient.</text>
</comment>
<sequence>CCDIDTSRGLGQAWWRLRKTCYQIVEHSWFETFIIFMILLSSGALAFEDIYIEKRKAIKALLEYADKVFSYIFVLEMFLKWIAYGFKKYFTNYWCWLDFLIVDVSLISLVANSLGYSDFSAIKSLRTLRALRPLRALSRFEGMRVVVNALIGAIPSIMNVLLVCLIFWLIFSIMGVNLFAGKFGKCVNRTGFIHSVSVVNNKSDCLAMNDTQFYWTKVKVNFDNVGLGYLSLLQVNILQAFFFDLVSNQAFDIMIMMLIIVNMVTMMVETDEQSQRMESILNIINLVFIVIFTTECLIKLFALRCYFFTVAWNIFDFVVIILSIVGIVLADIIEKYFVSPTLFRVIRLARIGRVLRLIRAAKGIRTLLFALMMSMPALFNIGLLLFLVMFIYAIFGMANFAYVKKQDGVDDMFNFETFGNSIICLFQISTSAGWDNLLSPIMSSSPEECDINFVNTGTNARGNCGNPSVGIAFFVSYIIISFLIVVNMYIAIILENFSVATEESTEPLSEDDFEMFYEVWEKFDSEATQFIEFSMLERFADALSEPLRIPKPNKIQLISMDLPMVSGDKIHCLDILFAFTKRVLGESGDMDTLKQQMEEKFMMTNPSKIAHEPITSTLRHKMEEVSAVVIQRCYRRHLVRRQMKQASYLYRQINYETVVDVENAPETEGLIASMIQHFSPIAIQVEQTVEDILSSPPSYDSVTRGACISPSATVGATSRCPEPGDPAKNYEETFL</sequence>
<dbReference type="InterPro" id="IPR000048">
    <property type="entry name" value="IQ_motif_EF-hand-BS"/>
</dbReference>
<evidence type="ECO:0000256" key="2">
    <source>
        <dbReference type="ARBA" id="ARBA00022475"/>
    </source>
</evidence>
<dbReference type="InterPro" id="IPR027359">
    <property type="entry name" value="Volt_channel_dom_sf"/>
</dbReference>
<comment type="subcellular location">
    <subcellularLocation>
        <location evidence="1 9">Cell membrane</location>
        <topology evidence="1 9">Multi-pass membrane protein</topology>
    </subcellularLocation>
</comment>
<evidence type="ECO:0000256" key="9">
    <source>
        <dbReference type="RuleBase" id="RU361132"/>
    </source>
</evidence>
<evidence type="ECO:0000259" key="12">
    <source>
        <dbReference type="Pfam" id="PF24609"/>
    </source>
</evidence>
<dbReference type="PRINTS" id="PR00170">
    <property type="entry name" value="NACHANNEL"/>
</dbReference>
<keyword evidence="9" id="KW-0851">Voltage-gated channel</keyword>
<evidence type="ECO:0000256" key="1">
    <source>
        <dbReference type="ARBA" id="ARBA00004651"/>
    </source>
</evidence>
<dbReference type="Gene3D" id="1.20.5.1190">
    <property type="entry name" value="iswi atpase"/>
    <property type="match status" value="1"/>
</dbReference>
<feature type="transmembrane region" description="Helical" evidence="9">
    <location>
        <begin position="225"/>
        <end position="243"/>
    </location>
</feature>
<feature type="transmembrane region" description="Helical" evidence="9">
    <location>
        <begin position="381"/>
        <end position="403"/>
    </location>
</feature>
<evidence type="ECO:0000256" key="8">
    <source>
        <dbReference type="ARBA" id="ARBA00023157"/>
    </source>
</evidence>
<dbReference type="Gene3D" id="1.10.238.10">
    <property type="entry name" value="EF-hand"/>
    <property type="match status" value="1"/>
</dbReference>
<feature type="domain" description="SCN5A-like C-terminal IQ motif" evidence="12">
    <location>
        <begin position="616"/>
        <end position="647"/>
    </location>
</feature>
<dbReference type="Pfam" id="PF00520">
    <property type="entry name" value="Ion_trans"/>
    <property type="match status" value="2"/>
</dbReference>
<keyword evidence="14" id="KW-1185">Reference proteome</keyword>
<evidence type="ECO:0000256" key="7">
    <source>
        <dbReference type="ARBA" id="ARBA00023136"/>
    </source>
</evidence>
<comment type="caution">
    <text evidence="9">Lacks conserved residue(s) required for the propagation of feature annotation.</text>
</comment>
<comment type="caution">
    <text evidence="13">The sequence shown here is derived from an EMBL/GenBank/DDBJ whole genome shotgun (WGS) entry which is preliminary data.</text>
</comment>
<keyword evidence="3 9" id="KW-0812">Transmembrane</keyword>
<keyword evidence="9" id="KW-0813">Transport</keyword>
<feature type="transmembrane region" description="Helical" evidence="9">
    <location>
        <begin position="249"/>
        <end position="268"/>
    </location>
</feature>
<gene>
    <name evidence="13" type="primary">SCN5A</name>
    <name evidence="13" type="ORF">XENORESO_011999</name>
</gene>
<keyword evidence="9" id="KW-0894">Sodium channel</keyword>
<dbReference type="Pfam" id="PF24609">
    <property type="entry name" value="IQ_SCN5A_C"/>
    <property type="match status" value="1"/>
</dbReference>
<feature type="non-terminal residue" evidence="13">
    <location>
        <position position="1"/>
    </location>
</feature>
<dbReference type="Gene3D" id="1.20.120.350">
    <property type="entry name" value="Voltage-gated potassium channels. Chain C"/>
    <property type="match status" value="2"/>
</dbReference>
<dbReference type="Gene3D" id="1.10.287.70">
    <property type="match status" value="1"/>
</dbReference>